<proteinExistence type="predicted"/>
<reference evidence="1 2" key="1">
    <citation type="submission" date="2012-07" db="EMBL/GenBank/DDBJ databases">
        <authorList>
            <person name="Durkin A.S."/>
            <person name="McCorrison J."/>
            <person name="Torralba M."/>
            <person name="Gillis M."/>
            <person name="Methe B."/>
            <person name="Sutton G."/>
            <person name="Nelson K.E."/>
        </authorList>
    </citation>
    <scope>NUCLEOTIDE SEQUENCE [LARGE SCALE GENOMIC DNA]</scope>
    <source>
        <strain evidence="2">ATCC 12104 / DSM 43013 / CCUG 2238 / JCM 8349 / NCTC 10301 / Howell 279</strain>
    </source>
</reference>
<dbReference type="Proteomes" id="UP000007814">
    <property type="component" value="Unassembled WGS sequence"/>
</dbReference>
<protein>
    <submittedName>
        <fullName evidence="1">Uncharacterized protein</fullName>
    </submittedName>
</protein>
<name>J3JKB0_ACTNH</name>
<organism evidence="1 2">
    <name type="scientific">Actinomyces naeslundii (strain ATCC 12104 / DSM 43013 / CCUG 2238 / JCM 8349 / NCTC 10301 / Howell 279)</name>
    <dbReference type="NCBI Taxonomy" id="1115803"/>
    <lineage>
        <taxon>Bacteria</taxon>
        <taxon>Bacillati</taxon>
        <taxon>Actinomycetota</taxon>
        <taxon>Actinomycetes</taxon>
        <taxon>Actinomycetales</taxon>
        <taxon>Actinomycetaceae</taxon>
        <taxon>Actinomyces</taxon>
    </lineage>
</organism>
<dbReference type="EMBL" id="ALJK01000085">
    <property type="protein sequence ID" value="EJN85199.1"/>
    <property type="molecule type" value="Genomic_DNA"/>
</dbReference>
<gene>
    <name evidence="1" type="ORF">HMPREF1129_1546</name>
</gene>
<accession>J3JKB0</accession>
<comment type="caution">
    <text evidence="1">The sequence shown here is derived from an EMBL/GenBank/DDBJ whole genome shotgun (WGS) entry which is preliminary data.</text>
</comment>
<dbReference type="AlphaFoldDB" id="J3JKB0"/>
<sequence>MRFHLARSVFFTAFVSDLDTAVLILSGSSAPDRAGHSGRWRFRTARAGGACPGLG</sequence>
<evidence type="ECO:0000313" key="2">
    <source>
        <dbReference type="Proteomes" id="UP000007814"/>
    </source>
</evidence>
<evidence type="ECO:0000313" key="1">
    <source>
        <dbReference type="EMBL" id="EJN85199.1"/>
    </source>
</evidence>